<dbReference type="AlphaFoldDB" id="A0A2X2IN95"/>
<organism evidence="1 3">
    <name type="scientific">Sphingobacterium multivorum</name>
    <dbReference type="NCBI Taxonomy" id="28454"/>
    <lineage>
        <taxon>Bacteria</taxon>
        <taxon>Pseudomonadati</taxon>
        <taxon>Bacteroidota</taxon>
        <taxon>Sphingobacteriia</taxon>
        <taxon>Sphingobacteriales</taxon>
        <taxon>Sphingobacteriaceae</taxon>
        <taxon>Sphingobacterium</taxon>
    </lineage>
</organism>
<gene>
    <name evidence="1" type="ORF">NCTC11343_00281</name>
    <name evidence="2" type="ORF">SPHINGO8BC_50927</name>
</gene>
<dbReference type="EMBL" id="UAUU01000002">
    <property type="protein sequence ID" value="SPZ83762.1"/>
    <property type="molecule type" value="Genomic_DNA"/>
</dbReference>
<dbReference type="GeneID" id="97179239"/>
<name>A0A2X2IN95_SPHMU</name>
<protein>
    <submittedName>
        <fullName evidence="1">Uncharacterized protein</fullName>
    </submittedName>
</protein>
<proteinExistence type="predicted"/>
<dbReference type="Proteomes" id="UP000432350">
    <property type="component" value="Unassembled WGS sequence"/>
</dbReference>
<accession>A0A654CH19</accession>
<dbReference type="EMBL" id="CABWMV010000024">
    <property type="protein sequence ID" value="VXC92651.1"/>
    <property type="molecule type" value="Genomic_DNA"/>
</dbReference>
<reference evidence="1 3" key="1">
    <citation type="submission" date="2018-06" db="EMBL/GenBank/DDBJ databases">
        <authorList>
            <consortium name="Pathogen Informatics"/>
            <person name="Doyle S."/>
        </authorList>
    </citation>
    <scope>NUCLEOTIDE SEQUENCE [LARGE SCALE GENOMIC DNA]</scope>
    <source>
        <strain evidence="1 3">NCTC11343</strain>
    </source>
</reference>
<accession>A0A2X2IN95</accession>
<dbReference type="RefSeq" id="WP_112373608.1">
    <property type="nucleotide sequence ID" value="NZ_CP069793.1"/>
</dbReference>
<evidence type="ECO:0000313" key="2">
    <source>
        <dbReference type="EMBL" id="VXC92651.1"/>
    </source>
</evidence>
<evidence type="ECO:0000313" key="4">
    <source>
        <dbReference type="Proteomes" id="UP000432350"/>
    </source>
</evidence>
<sequence>MKKQNISSRIWLLAIFILLLASCTKIEYTQIAEPAYLRVFNNVNYVQTMGSKDDKVPYFCMLINPKIGSDGKFTGAEIIGDFLDKRDPYAPPYPSHIGNSTDPSNPEYPGKENVLVGPILNGFDLSSWAQVPSGEVRVVFAYRPKNTVPFFELEDRLKNDILIDTVINLQSKEVYTLHLLQRDFLKKDHGVLLRHENFYKLPLSDSLVYVNFYNMSAKGFWEADASLKDDDYRLKSFKNGVKDDMNVFLSLYESQEELSHYAAKVNGYQGRFLTSVKRNTSSNEVNAYASFPLWASSKSNGIRTAIWQRFDFFTPGMDPVANPFYDSETNTGGNWAVLNCLLNGKVGLTSNENGTLLPNLLVNVHSGKDNPRTFATVNTIEIVNGRVYLTTIQRKYAPPIY</sequence>
<evidence type="ECO:0000313" key="3">
    <source>
        <dbReference type="Proteomes" id="UP000251241"/>
    </source>
</evidence>
<evidence type="ECO:0000313" key="1">
    <source>
        <dbReference type="EMBL" id="SPZ83762.1"/>
    </source>
</evidence>
<dbReference type="PROSITE" id="PS51257">
    <property type="entry name" value="PROKAR_LIPOPROTEIN"/>
    <property type="match status" value="1"/>
</dbReference>
<reference evidence="2 4" key="2">
    <citation type="submission" date="2019-10" db="EMBL/GenBank/DDBJ databases">
        <authorList>
            <person name="Karimi E."/>
        </authorList>
    </citation>
    <scope>NUCLEOTIDE SEQUENCE [LARGE SCALE GENOMIC DNA]</scope>
    <source>
        <strain evidence="2">Sphingobacterium sp. 8BC</strain>
    </source>
</reference>
<dbReference type="Proteomes" id="UP000251241">
    <property type="component" value="Unassembled WGS sequence"/>
</dbReference>